<dbReference type="Proteomes" id="UP001056384">
    <property type="component" value="Chromosome 3"/>
</dbReference>
<dbReference type="AlphaFoldDB" id="A0A9Q9EJ34"/>
<reference evidence="1" key="1">
    <citation type="submission" date="2022-06" db="EMBL/GenBank/DDBJ databases">
        <title>Complete genome sequences of two strains of the flax pathogen Septoria linicola.</title>
        <authorList>
            <person name="Lapalu N."/>
            <person name="Simon A."/>
            <person name="Demenou B."/>
            <person name="Paumier D."/>
            <person name="Guillot M.-P."/>
            <person name="Gout L."/>
            <person name="Valade R."/>
        </authorList>
    </citation>
    <scope>NUCLEOTIDE SEQUENCE</scope>
    <source>
        <strain evidence="1">SE15195</strain>
    </source>
</reference>
<gene>
    <name evidence="1" type="ORF">Slin15195_G050410</name>
</gene>
<evidence type="ECO:0000313" key="1">
    <source>
        <dbReference type="EMBL" id="USW51722.1"/>
    </source>
</evidence>
<name>A0A9Q9EJ34_9PEZI</name>
<proteinExistence type="predicted"/>
<sequence>MPTAEQQLEAASAAYKAYSKFEILPQSVPRFHMNAKGYPTIHDGERFCRFEDEFGMLCSAKMHNQHALASHVEGCHDIPSEHGPFSSVRKYQIALNSNELARGDRFFTELLKHEQYPGKLKHEHERINQAQIARPRPGAEVLDLEAALLEVQKKANVKQKEILELQGKENAAQKHLLELQSEEVKIKQKISSMDC</sequence>
<organism evidence="1 2">
    <name type="scientific">Septoria linicola</name>
    <dbReference type="NCBI Taxonomy" id="215465"/>
    <lineage>
        <taxon>Eukaryota</taxon>
        <taxon>Fungi</taxon>
        <taxon>Dikarya</taxon>
        <taxon>Ascomycota</taxon>
        <taxon>Pezizomycotina</taxon>
        <taxon>Dothideomycetes</taxon>
        <taxon>Dothideomycetidae</taxon>
        <taxon>Mycosphaerellales</taxon>
        <taxon>Mycosphaerellaceae</taxon>
        <taxon>Septoria</taxon>
    </lineage>
</organism>
<accession>A0A9Q9EJ34</accession>
<evidence type="ECO:0000313" key="2">
    <source>
        <dbReference type="Proteomes" id="UP001056384"/>
    </source>
</evidence>
<protein>
    <submittedName>
        <fullName evidence="1">Uncharacterized protein</fullName>
    </submittedName>
</protein>
<keyword evidence="2" id="KW-1185">Reference proteome</keyword>
<dbReference type="EMBL" id="CP099420">
    <property type="protein sequence ID" value="USW51722.1"/>
    <property type="molecule type" value="Genomic_DNA"/>
</dbReference>